<dbReference type="AlphaFoldDB" id="A0A6C0C4F2"/>
<sequence>MNRLVSKSLPEVIKKLESNISPYDVISKYVGTDFSTSVRTIPPTDNIINISTSDKWDLNLCILPPKTFYYSKIPAYLKVLEGCVWTELQIGAEPLNPGFMLDKNKSIQLVQPFILNNTGMNRRNIILSINKKISIPNKNMPLL</sequence>
<protein>
    <submittedName>
        <fullName evidence="1">Uncharacterized protein</fullName>
    </submittedName>
</protein>
<name>A0A6C0C4F2_9ZZZZ</name>
<accession>A0A6C0C4F2</accession>
<evidence type="ECO:0000313" key="1">
    <source>
        <dbReference type="EMBL" id="QHS98528.1"/>
    </source>
</evidence>
<dbReference type="EMBL" id="MN739318">
    <property type="protein sequence ID" value="QHS98528.1"/>
    <property type="molecule type" value="Genomic_DNA"/>
</dbReference>
<proteinExistence type="predicted"/>
<reference evidence="1" key="1">
    <citation type="journal article" date="2020" name="Nature">
        <title>Giant virus diversity and host interactions through global metagenomics.</title>
        <authorList>
            <person name="Schulz F."/>
            <person name="Roux S."/>
            <person name="Paez-Espino D."/>
            <person name="Jungbluth S."/>
            <person name="Walsh D.A."/>
            <person name="Denef V.J."/>
            <person name="McMahon K.D."/>
            <person name="Konstantinidis K.T."/>
            <person name="Eloe-Fadrosh E.A."/>
            <person name="Kyrpides N.C."/>
            <person name="Woyke T."/>
        </authorList>
    </citation>
    <scope>NUCLEOTIDE SEQUENCE</scope>
    <source>
        <strain evidence="1">GVMAG-M-3300020185-18</strain>
    </source>
</reference>
<organism evidence="1">
    <name type="scientific">viral metagenome</name>
    <dbReference type="NCBI Taxonomy" id="1070528"/>
    <lineage>
        <taxon>unclassified sequences</taxon>
        <taxon>metagenomes</taxon>
        <taxon>organismal metagenomes</taxon>
    </lineage>
</organism>